<dbReference type="InterPro" id="IPR058533">
    <property type="entry name" value="Cation_efflux_TM"/>
</dbReference>
<evidence type="ECO:0000256" key="6">
    <source>
        <dbReference type="ARBA" id="ARBA00022989"/>
    </source>
</evidence>
<dbReference type="SUPFAM" id="SSF161111">
    <property type="entry name" value="Cation efflux protein transmembrane domain-like"/>
    <property type="match status" value="1"/>
</dbReference>
<dbReference type="RefSeq" id="WP_149054524.1">
    <property type="nucleotide sequence ID" value="NZ_CP043420.1"/>
</dbReference>
<dbReference type="InterPro" id="IPR002524">
    <property type="entry name" value="Cation_efflux"/>
</dbReference>
<evidence type="ECO:0000256" key="4">
    <source>
        <dbReference type="ARBA" id="ARBA00022692"/>
    </source>
</evidence>
<proteinExistence type="inferred from homology"/>
<feature type="region of interest" description="Disordered" evidence="9">
    <location>
        <begin position="1"/>
        <end position="21"/>
    </location>
</feature>
<feature type="transmembrane region" description="Helical" evidence="10">
    <location>
        <begin position="29"/>
        <end position="49"/>
    </location>
</feature>
<dbReference type="KEGG" id="kuy:FY550_10785"/>
<evidence type="ECO:0000256" key="2">
    <source>
        <dbReference type="ARBA" id="ARBA00008873"/>
    </source>
</evidence>
<feature type="transmembrane region" description="Helical" evidence="10">
    <location>
        <begin position="55"/>
        <end position="76"/>
    </location>
</feature>
<dbReference type="InterPro" id="IPR050681">
    <property type="entry name" value="CDF/SLC30A"/>
</dbReference>
<gene>
    <name evidence="13" type="ORF">FY550_10785</name>
</gene>
<dbReference type="Gene3D" id="1.20.1510.10">
    <property type="entry name" value="Cation efflux protein transmembrane domain"/>
    <property type="match status" value="1"/>
</dbReference>
<feature type="domain" description="Cation efflux protein cytoplasmic" evidence="12">
    <location>
        <begin position="224"/>
        <end position="298"/>
    </location>
</feature>
<keyword evidence="5" id="KW-0862">Zinc</keyword>
<feature type="transmembrane region" description="Helical" evidence="10">
    <location>
        <begin position="163"/>
        <end position="189"/>
    </location>
</feature>
<keyword evidence="5" id="KW-0864">Zinc transport</keyword>
<dbReference type="SUPFAM" id="SSF160240">
    <property type="entry name" value="Cation efflux protein cytoplasmic domain-like"/>
    <property type="match status" value="1"/>
</dbReference>
<dbReference type="GO" id="GO:0005385">
    <property type="term" value="F:zinc ion transmembrane transporter activity"/>
    <property type="evidence" value="ECO:0007669"/>
    <property type="project" value="TreeGrafter"/>
</dbReference>
<comment type="subcellular location">
    <subcellularLocation>
        <location evidence="1">Membrane</location>
        <topology evidence="1">Multi-pass membrane protein</topology>
    </subcellularLocation>
</comment>
<evidence type="ECO:0000256" key="9">
    <source>
        <dbReference type="SAM" id="MobiDB-lite"/>
    </source>
</evidence>
<evidence type="ECO:0000256" key="8">
    <source>
        <dbReference type="ARBA" id="ARBA00023136"/>
    </source>
</evidence>
<evidence type="ECO:0000256" key="10">
    <source>
        <dbReference type="SAM" id="Phobius"/>
    </source>
</evidence>
<dbReference type="PANTHER" id="PTHR11562">
    <property type="entry name" value="CATION EFFLUX PROTEIN/ ZINC TRANSPORTER"/>
    <property type="match status" value="1"/>
</dbReference>
<dbReference type="InterPro" id="IPR027470">
    <property type="entry name" value="Cation_efflux_CTD"/>
</dbReference>
<evidence type="ECO:0000313" key="13">
    <source>
        <dbReference type="EMBL" id="QEL11568.1"/>
    </source>
</evidence>
<keyword evidence="3" id="KW-0813">Transport</keyword>
<reference evidence="13 14" key="1">
    <citation type="submission" date="2019-08" db="EMBL/GenBank/DDBJ databases">
        <title>Complete genome sequence of Kushneria sp. YCWA18, a halophilic phosphate-solubilizing bacterium isolated from Daqiao saltern in China.</title>
        <authorList>
            <person name="Du G.-X."/>
            <person name="Qu L.-Y."/>
        </authorList>
    </citation>
    <scope>NUCLEOTIDE SEQUENCE [LARGE SCALE GENOMIC DNA]</scope>
    <source>
        <strain evidence="13 14">YCWA18</strain>
    </source>
</reference>
<sequence>MRQQTQHPSSHGAHQHEHDHVGADNERRVVRVMILTGMFMLAEVVGGWWSGSLALLADAGHMFSDSASLLLALVAFRLARRSPDHRRTYGYERFQVLAAFVNALALLAVVGWIVVTAIKRLFMPVPVGSQLMLVIALLGLVVNVMAFFILHHGDRANLNLRGALVHVIGDLLGSVAAIAASLIIMLTGWTLADPLLSLLAAALILNSAVKVLRRSTHVLLEGIPEGVDIASIRRELMKVEGVEEVHDLHVWALTAQSPLFSAHLVADAQSDRDELMKRAQSCLKTHFGLTHTTLQVESQICMTGGNCDAHVSLHES</sequence>
<evidence type="ECO:0000256" key="3">
    <source>
        <dbReference type="ARBA" id="ARBA00022448"/>
    </source>
</evidence>
<feature type="transmembrane region" description="Helical" evidence="10">
    <location>
        <begin position="96"/>
        <end position="118"/>
    </location>
</feature>
<dbReference type="NCBIfam" id="TIGR01297">
    <property type="entry name" value="CDF"/>
    <property type="match status" value="1"/>
</dbReference>
<evidence type="ECO:0000256" key="1">
    <source>
        <dbReference type="ARBA" id="ARBA00004141"/>
    </source>
</evidence>
<organism evidence="13 14">
    <name type="scientific">Kushneria phosphatilytica</name>
    <dbReference type="NCBI Taxonomy" id="657387"/>
    <lineage>
        <taxon>Bacteria</taxon>
        <taxon>Pseudomonadati</taxon>
        <taxon>Pseudomonadota</taxon>
        <taxon>Gammaproteobacteria</taxon>
        <taxon>Oceanospirillales</taxon>
        <taxon>Halomonadaceae</taxon>
        <taxon>Kushneria</taxon>
    </lineage>
</organism>
<dbReference type="Pfam" id="PF16916">
    <property type="entry name" value="ZT_dimer"/>
    <property type="match status" value="1"/>
</dbReference>
<evidence type="ECO:0000313" key="14">
    <source>
        <dbReference type="Proteomes" id="UP000322553"/>
    </source>
</evidence>
<keyword evidence="4 10" id="KW-0812">Transmembrane</keyword>
<protein>
    <submittedName>
        <fullName evidence="13">Cation transporter</fullName>
    </submittedName>
</protein>
<keyword evidence="6 10" id="KW-1133">Transmembrane helix</keyword>
<evidence type="ECO:0000259" key="11">
    <source>
        <dbReference type="Pfam" id="PF01545"/>
    </source>
</evidence>
<dbReference type="EMBL" id="CP043420">
    <property type="protein sequence ID" value="QEL11568.1"/>
    <property type="molecule type" value="Genomic_DNA"/>
</dbReference>
<dbReference type="Pfam" id="PF01545">
    <property type="entry name" value="Cation_efflux"/>
    <property type="match status" value="1"/>
</dbReference>
<accession>A0A5C1A077</accession>
<dbReference type="InterPro" id="IPR027469">
    <property type="entry name" value="Cation_efflux_TMD_sf"/>
</dbReference>
<keyword evidence="7" id="KW-0406">Ion transport</keyword>
<comment type="similarity">
    <text evidence="2">Belongs to the cation diffusion facilitator (CDF) transporter (TC 2.A.4) family. SLC30A subfamily.</text>
</comment>
<feature type="transmembrane region" description="Helical" evidence="10">
    <location>
        <begin position="195"/>
        <end position="212"/>
    </location>
</feature>
<evidence type="ECO:0000256" key="7">
    <source>
        <dbReference type="ARBA" id="ARBA00023065"/>
    </source>
</evidence>
<evidence type="ECO:0000259" key="12">
    <source>
        <dbReference type="Pfam" id="PF16916"/>
    </source>
</evidence>
<keyword evidence="8 10" id="KW-0472">Membrane</keyword>
<dbReference type="InterPro" id="IPR036837">
    <property type="entry name" value="Cation_efflux_CTD_sf"/>
</dbReference>
<feature type="domain" description="Cation efflux protein transmembrane" evidence="11">
    <location>
        <begin position="32"/>
        <end position="220"/>
    </location>
</feature>
<dbReference type="GO" id="GO:0005886">
    <property type="term" value="C:plasma membrane"/>
    <property type="evidence" value="ECO:0007669"/>
    <property type="project" value="TreeGrafter"/>
</dbReference>
<evidence type="ECO:0000256" key="5">
    <source>
        <dbReference type="ARBA" id="ARBA00022906"/>
    </source>
</evidence>
<keyword evidence="14" id="KW-1185">Reference proteome</keyword>
<dbReference type="PANTHER" id="PTHR11562:SF17">
    <property type="entry name" value="RE54080P-RELATED"/>
    <property type="match status" value="1"/>
</dbReference>
<dbReference type="AlphaFoldDB" id="A0A5C1A077"/>
<feature type="transmembrane region" description="Helical" evidence="10">
    <location>
        <begin position="130"/>
        <end position="151"/>
    </location>
</feature>
<dbReference type="Proteomes" id="UP000322553">
    <property type="component" value="Chromosome"/>
</dbReference>
<name>A0A5C1A077_9GAMM</name>